<evidence type="ECO:0000256" key="5">
    <source>
        <dbReference type="ARBA" id="ARBA00023163"/>
    </source>
</evidence>
<dbReference type="PANTHER" id="PTHR11078:SF3">
    <property type="entry name" value="ANTITERMINATION NUSB DOMAIN-CONTAINING PROTEIN"/>
    <property type="match status" value="1"/>
</dbReference>
<proteinExistence type="inferred from homology"/>
<organism evidence="8 9">
    <name type="scientific">Anaerosacchariphilus polymeriproducens</name>
    <dbReference type="NCBI Taxonomy" id="1812858"/>
    <lineage>
        <taxon>Bacteria</taxon>
        <taxon>Bacillati</taxon>
        <taxon>Bacillota</taxon>
        <taxon>Clostridia</taxon>
        <taxon>Lachnospirales</taxon>
        <taxon>Lachnospiraceae</taxon>
        <taxon>Anaerosacchariphilus</taxon>
    </lineage>
</organism>
<dbReference type="InterPro" id="IPR035926">
    <property type="entry name" value="NusB-like_sf"/>
</dbReference>
<evidence type="ECO:0000256" key="6">
    <source>
        <dbReference type="HAMAP-Rule" id="MF_00073"/>
    </source>
</evidence>
<dbReference type="InterPro" id="IPR011605">
    <property type="entry name" value="NusB_fam"/>
</dbReference>
<dbReference type="Gene3D" id="1.10.940.10">
    <property type="entry name" value="NusB-like"/>
    <property type="match status" value="1"/>
</dbReference>
<dbReference type="Proteomes" id="UP000255036">
    <property type="component" value="Unassembled WGS sequence"/>
</dbReference>
<evidence type="ECO:0000259" key="7">
    <source>
        <dbReference type="Pfam" id="PF01029"/>
    </source>
</evidence>
<keyword evidence="5 6" id="KW-0804">Transcription</keyword>
<dbReference type="GO" id="GO:0005829">
    <property type="term" value="C:cytosol"/>
    <property type="evidence" value="ECO:0007669"/>
    <property type="project" value="TreeGrafter"/>
</dbReference>
<comment type="similarity">
    <text evidence="1 6">Belongs to the NusB family.</text>
</comment>
<dbReference type="PANTHER" id="PTHR11078">
    <property type="entry name" value="N UTILIZATION SUBSTANCE PROTEIN B-RELATED"/>
    <property type="match status" value="1"/>
</dbReference>
<keyword evidence="3 6" id="KW-0694">RNA-binding</keyword>
<comment type="caution">
    <text evidence="8">The sequence shown here is derived from an EMBL/GenBank/DDBJ whole genome shotgun (WGS) entry which is preliminary data.</text>
</comment>
<dbReference type="RefSeq" id="WP_115480632.1">
    <property type="nucleotide sequence ID" value="NZ_QRCT01000010.1"/>
</dbReference>
<evidence type="ECO:0000256" key="2">
    <source>
        <dbReference type="ARBA" id="ARBA00022814"/>
    </source>
</evidence>
<accession>A0A371AZ60</accession>
<dbReference type="GO" id="GO:0031564">
    <property type="term" value="P:transcription antitermination"/>
    <property type="evidence" value="ECO:0007669"/>
    <property type="project" value="UniProtKB-KW"/>
</dbReference>
<dbReference type="SUPFAM" id="SSF48013">
    <property type="entry name" value="NusB-like"/>
    <property type="match status" value="1"/>
</dbReference>
<evidence type="ECO:0000256" key="4">
    <source>
        <dbReference type="ARBA" id="ARBA00023015"/>
    </source>
</evidence>
<sequence>MTRREIREQIFQMLFRIEFHKEDEMPEQLQLFFEAIGQIEEGDQNYMEQKYSEIVKKLEEIDDGINQIAKGWQTSRMSKVDLTIIRLAVYELRYEEEIPVGVAINEAVEIAKKYGGEDSPSFINGILAKLA</sequence>
<keyword evidence="2 6" id="KW-0889">Transcription antitermination</keyword>
<name>A0A371AZ60_9FIRM</name>
<evidence type="ECO:0000313" key="8">
    <source>
        <dbReference type="EMBL" id="RDU24885.1"/>
    </source>
</evidence>
<keyword evidence="4 6" id="KW-0805">Transcription regulation</keyword>
<dbReference type="InterPro" id="IPR006027">
    <property type="entry name" value="NusB_RsmB_TIM44"/>
</dbReference>
<gene>
    <name evidence="6 8" type="primary">nusB</name>
    <name evidence="8" type="ORF">DWV06_02520</name>
</gene>
<evidence type="ECO:0000256" key="3">
    <source>
        <dbReference type="ARBA" id="ARBA00022884"/>
    </source>
</evidence>
<feature type="domain" description="NusB/RsmB/TIM44" evidence="7">
    <location>
        <begin position="5"/>
        <end position="130"/>
    </location>
</feature>
<dbReference type="Pfam" id="PF01029">
    <property type="entry name" value="NusB"/>
    <property type="match status" value="1"/>
</dbReference>
<evidence type="ECO:0000256" key="1">
    <source>
        <dbReference type="ARBA" id="ARBA00005952"/>
    </source>
</evidence>
<dbReference type="EMBL" id="QRCT01000010">
    <property type="protein sequence ID" value="RDU24885.1"/>
    <property type="molecule type" value="Genomic_DNA"/>
</dbReference>
<dbReference type="AlphaFoldDB" id="A0A371AZ60"/>
<dbReference type="GO" id="GO:0006353">
    <property type="term" value="P:DNA-templated transcription termination"/>
    <property type="evidence" value="ECO:0007669"/>
    <property type="project" value="UniProtKB-UniRule"/>
</dbReference>
<evidence type="ECO:0000313" key="9">
    <source>
        <dbReference type="Proteomes" id="UP000255036"/>
    </source>
</evidence>
<reference evidence="8 9" key="1">
    <citation type="submission" date="2018-07" db="EMBL/GenBank/DDBJ databases">
        <title>Anaerosacharophilus polymeroproducens gen. nov. sp. nov., an anaerobic bacterium isolated from salt field.</title>
        <authorList>
            <person name="Kim W."/>
            <person name="Yang S.-H."/>
            <person name="Oh J."/>
            <person name="Lee J.-H."/>
            <person name="Kwon K.K."/>
        </authorList>
    </citation>
    <scope>NUCLEOTIDE SEQUENCE [LARGE SCALE GENOMIC DNA]</scope>
    <source>
        <strain evidence="8 9">MCWD5</strain>
    </source>
</reference>
<dbReference type="HAMAP" id="MF_00073">
    <property type="entry name" value="NusB"/>
    <property type="match status" value="1"/>
</dbReference>
<dbReference type="GO" id="GO:0003723">
    <property type="term" value="F:RNA binding"/>
    <property type="evidence" value="ECO:0007669"/>
    <property type="project" value="UniProtKB-UniRule"/>
</dbReference>
<protein>
    <recommendedName>
        <fullName evidence="6">Transcription antitermination protein NusB</fullName>
    </recommendedName>
    <alternativeName>
        <fullName evidence="6">Antitermination factor NusB</fullName>
    </alternativeName>
</protein>
<comment type="function">
    <text evidence="6">Involved in transcription antitermination. Required for transcription of ribosomal RNA (rRNA) genes. Binds specifically to the boxA antiterminator sequence of the ribosomal RNA (rrn) operons.</text>
</comment>
<dbReference type="NCBIfam" id="TIGR01951">
    <property type="entry name" value="nusB"/>
    <property type="match status" value="1"/>
</dbReference>
<dbReference type="OrthoDB" id="9811381at2"/>
<keyword evidence="9" id="KW-1185">Reference proteome</keyword>